<dbReference type="Gene3D" id="3.20.20.70">
    <property type="entry name" value="Aldolase class I"/>
    <property type="match status" value="1"/>
</dbReference>
<reference evidence="9 10" key="1">
    <citation type="journal article" date="2015" name="Genome Biol. Evol.">
        <title>Comparative Genomics of a Bacterivorous Green Alga Reveals Evolutionary Causalities and Consequences of Phago-Mixotrophic Mode of Nutrition.</title>
        <authorList>
            <person name="Burns J.A."/>
            <person name="Paasch A."/>
            <person name="Narechania A."/>
            <person name="Kim E."/>
        </authorList>
    </citation>
    <scope>NUCLEOTIDE SEQUENCE [LARGE SCALE GENOMIC DNA]</scope>
    <source>
        <strain evidence="9 10">PLY_AMNH</strain>
    </source>
</reference>
<name>A0AAE0GHA5_9CHLO</name>
<evidence type="ECO:0000256" key="3">
    <source>
        <dbReference type="ARBA" id="ARBA00012755"/>
    </source>
</evidence>
<evidence type="ECO:0000256" key="4">
    <source>
        <dbReference type="ARBA" id="ARBA00022729"/>
    </source>
</evidence>
<dbReference type="SUPFAM" id="SSF51445">
    <property type="entry name" value="(Trans)glycosidases"/>
    <property type="match status" value="1"/>
</dbReference>
<gene>
    <name evidence="9" type="ORF">CYMTET_14013</name>
</gene>
<dbReference type="AlphaFoldDB" id="A0AAE0GHA5"/>
<evidence type="ECO:0000313" key="10">
    <source>
        <dbReference type="Proteomes" id="UP001190700"/>
    </source>
</evidence>
<protein>
    <recommendedName>
        <fullName evidence="3 7">Alpha-galactosidase</fullName>
        <ecNumber evidence="3 7">3.2.1.22</ecNumber>
    </recommendedName>
    <alternativeName>
        <fullName evidence="7">Melibiase</fullName>
    </alternativeName>
</protein>
<dbReference type="GO" id="GO:0004557">
    <property type="term" value="F:alpha-galactosidase activity"/>
    <property type="evidence" value="ECO:0007669"/>
    <property type="project" value="UniProtKB-EC"/>
</dbReference>
<dbReference type="InterPro" id="IPR013780">
    <property type="entry name" value="Glyco_hydro_b"/>
</dbReference>
<accession>A0AAE0GHA5</accession>
<dbReference type="GO" id="GO:0005975">
    <property type="term" value="P:carbohydrate metabolic process"/>
    <property type="evidence" value="ECO:0007669"/>
    <property type="project" value="InterPro"/>
</dbReference>
<evidence type="ECO:0000256" key="5">
    <source>
        <dbReference type="ARBA" id="ARBA00022801"/>
    </source>
</evidence>
<feature type="domain" description="Alpha galactosidase C-terminal" evidence="8">
    <location>
        <begin position="359"/>
        <end position="431"/>
    </location>
</feature>
<comment type="similarity">
    <text evidence="2 7">Belongs to the glycosyl hydrolase 27 family.</text>
</comment>
<dbReference type="InterPro" id="IPR013785">
    <property type="entry name" value="Aldolase_TIM"/>
</dbReference>
<evidence type="ECO:0000256" key="7">
    <source>
        <dbReference type="RuleBase" id="RU361168"/>
    </source>
</evidence>
<sequence>MLSNLATEEGATGTPRCSQIHHGTLKMRLTVVSLLLASLSGTLAINNGVGYTPPMGWRHWKAFYAHIDQRIMENMMDEMVKKHPVDGKLTSLADLGYLYVGLDDHWQNCTTVCANGTVIPSWYVHNNFDYQSCEDPKGAKTAPWYDDDGTPRIDQHRFPDMKGMVAHAHAMGLRAGWYMGNYQCRGAMGNHVPQWNWTRLAEGSVKAIAEFGFDSVKLDSGFPVGHNMTLWAELLNATGRSVMIENCHQGGIGPGMNDPNGNCTGLGSPSDCPYNFWRTGGDPEPGWGTIMRELNSLRKVVNKHYSGGSGKHPGAPEYNAEPPLSRPGAWAYPGTMVVGDGSMTKEENKALVEIGSNKAVEVWSKPLGDGKLATFFINTDTNKTNATATVSLADLGITGKVRVRDVWQKKDLPNSADTFTVELGYHDSAFIIFLPPDAVWPLPFKLAPWMTAPLVPTPP</sequence>
<dbReference type="InterPro" id="IPR002241">
    <property type="entry name" value="Glyco_hydro_27"/>
</dbReference>
<evidence type="ECO:0000256" key="6">
    <source>
        <dbReference type="ARBA" id="ARBA00023295"/>
    </source>
</evidence>
<evidence type="ECO:0000256" key="2">
    <source>
        <dbReference type="ARBA" id="ARBA00009743"/>
    </source>
</evidence>
<dbReference type="InterPro" id="IPR017853">
    <property type="entry name" value="GH"/>
</dbReference>
<dbReference type="PANTHER" id="PTHR11452">
    <property type="entry name" value="ALPHA-GALACTOSIDASE/ALPHA-N-ACETYLGALACTOSAMINIDASE"/>
    <property type="match status" value="1"/>
</dbReference>
<evidence type="ECO:0000313" key="9">
    <source>
        <dbReference type="EMBL" id="KAK3278023.1"/>
    </source>
</evidence>
<dbReference type="Proteomes" id="UP001190700">
    <property type="component" value="Unassembled WGS sequence"/>
</dbReference>
<keyword evidence="5 7" id="KW-0378">Hydrolase</keyword>
<dbReference type="InterPro" id="IPR041233">
    <property type="entry name" value="Melibiase_C"/>
</dbReference>
<dbReference type="EC" id="3.2.1.22" evidence="3 7"/>
<keyword evidence="4" id="KW-0732">Signal</keyword>
<keyword evidence="6 7" id="KW-0326">Glycosidase</keyword>
<dbReference type="PRINTS" id="PR00740">
    <property type="entry name" value="GLHYDRLASE27"/>
</dbReference>
<comment type="caution">
    <text evidence="9">The sequence shown here is derived from an EMBL/GenBank/DDBJ whole genome shotgun (WGS) entry which is preliminary data.</text>
</comment>
<dbReference type="SUPFAM" id="SSF51011">
    <property type="entry name" value="Glycosyl hydrolase domain"/>
    <property type="match status" value="1"/>
</dbReference>
<comment type="catalytic activity">
    <reaction evidence="1 7">
        <text>Hydrolysis of terminal, non-reducing alpha-D-galactose residues in alpha-D-galactosides, including galactose oligosaccharides, galactomannans and galactolipids.</text>
        <dbReference type="EC" id="3.2.1.22"/>
    </reaction>
</comment>
<dbReference type="Pfam" id="PF17801">
    <property type="entry name" value="Melibiase_C"/>
    <property type="match status" value="1"/>
</dbReference>
<evidence type="ECO:0000256" key="1">
    <source>
        <dbReference type="ARBA" id="ARBA00001255"/>
    </source>
</evidence>
<dbReference type="EMBL" id="LGRX02005674">
    <property type="protein sequence ID" value="KAK3278023.1"/>
    <property type="molecule type" value="Genomic_DNA"/>
</dbReference>
<dbReference type="PANTHER" id="PTHR11452:SF33">
    <property type="entry name" value="ALPHA-GALACTOSIDASE 2"/>
    <property type="match status" value="1"/>
</dbReference>
<organism evidence="9 10">
    <name type="scientific">Cymbomonas tetramitiformis</name>
    <dbReference type="NCBI Taxonomy" id="36881"/>
    <lineage>
        <taxon>Eukaryota</taxon>
        <taxon>Viridiplantae</taxon>
        <taxon>Chlorophyta</taxon>
        <taxon>Pyramimonadophyceae</taxon>
        <taxon>Pyramimonadales</taxon>
        <taxon>Pyramimonadaceae</taxon>
        <taxon>Cymbomonas</taxon>
    </lineage>
</organism>
<keyword evidence="7" id="KW-1015">Disulfide bond</keyword>
<dbReference type="Gene3D" id="2.60.40.1180">
    <property type="entry name" value="Golgi alpha-mannosidase II"/>
    <property type="match status" value="1"/>
</dbReference>
<proteinExistence type="inferred from homology"/>
<keyword evidence="10" id="KW-1185">Reference proteome</keyword>
<evidence type="ECO:0000259" key="8">
    <source>
        <dbReference type="Pfam" id="PF17801"/>
    </source>
</evidence>